<reference evidence="1 2" key="1">
    <citation type="journal article" date="2018" name="PLoS ONE">
        <title>The draft genome of Kipferlia bialata reveals reductive genome evolution in fornicate parasites.</title>
        <authorList>
            <person name="Tanifuji G."/>
            <person name="Takabayashi S."/>
            <person name="Kume K."/>
            <person name="Takagi M."/>
            <person name="Nakayama T."/>
            <person name="Kamikawa R."/>
            <person name="Inagaki Y."/>
            <person name="Hashimoto T."/>
        </authorList>
    </citation>
    <scope>NUCLEOTIDE SEQUENCE [LARGE SCALE GENOMIC DNA]</scope>
    <source>
        <strain evidence="1">NY0173</strain>
    </source>
</reference>
<organism evidence="1 2">
    <name type="scientific">Kipferlia bialata</name>
    <dbReference type="NCBI Taxonomy" id="797122"/>
    <lineage>
        <taxon>Eukaryota</taxon>
        <taxon>Metamonada</taxon>
        <taxon>Carpediemonas-like organisms</taxon>
        <taxon>Kipferlia</taxon>
    </lineage>
</organism>
<keyword evidence="2" id="KW-1185">Reference proteome</keyword>
<comment type="caution">
    <text evidence="1">The sequence shown here is derived from an EMBL/GenBank/DDBJ whole genome shotgun (WGS) entry which is preliminary data.</text>
</comment>
<protein>
    <submittedName>
        <fullName evidence="1">Uncharacterized protein</fullName>
    </submittedName>
</protein>
<name>A0A9K3CP74_9EUKA</name>
<accession>A0A9K3CP74</accession>
<sequence length="272" mass="30928">MHPENYLTCYGGGCVCDIGVSSKGQGWHLLSVKKRKLAWEDAFYNVHSERCNFLCKMPVRVREYAMDIPLMNPSHFPGGYTPPREALAILSDREFLLQGNHIVTVPVDGVDPDTRCGPKCKVETLDVPDVILPDPGTVVREPYATLCLYQVVGTELYRYERGRLLCMALDTREWTMVIGTPDCPTPECDVKSCSLFSLDDDLFLVTGFFVKAEKAYDTVRQKWISDLSRDPTTCDGVYTNRVIGDPRAMVRYDLERNRLRVFQVDTAFRTVY</sequence>
<dbReference type="EMBL" id="BDIP01000065">
    <property type="protein sequence ID" value="GIQ79850.1"/>
    <property type="molecule type" value="Genomic_DNA"/>
</dbReference>
<dbReference type="Proteomes" id="UP000265618">
    <property type="component" value="Unassembled WGS sequence"/>
</dbReference>
<proteinExistence type="predicted"/>
<gene>
    <name evidence="1" type="ORF">KIPB_000552</name>
</gene>
<dbReference type="AlphaFoldDB" id="A0A9K3CP74"/>
<evidence type="ECO:0000313" key="1">
    <source>
        <dbReference type="EMBL" id="GIQ79850.1"/>
    </source>
</evidence>
<evidence type="ECO:0000313" key="2">
    <source>
        <dbReference type="Proteomes" id="UP000265618"/>
    </source>
</evidence>